<feature type="domain" description="Sushi" evidence="8">
    <location>
        <begin position="1010"/>
        <end position="1079"/>
    </location>
</feature>
<dbReference type="SUPFAM" id="SSF57625">
    <property type="entry name" value="Invertebrate chitin-binding proteins"/>
    <property type="match status" value="1"/>
</dbReference>
<evidence type="ECO:0000256" key="3">
    <source>
        <dbReference type="ARBA" id="ARBA00023157"/>
    </source>
</evidence>
<protein>
    <submittedName>
        <fullName evidence="10">(California timema) hypothetical protein</fullName>
    </submittedName>
</protein>
<evidence type="ECO:0000256" key="1">
    <source>
        <dbReference type="ARBA" id="ARBA00022659"/>
    </source>
</evidence>
<accession>A0A7R9J5Q3</accession>
<feature type="domain" description="Sushi" evidence="8">
    <location>
        <begin position="1122"/>
        <end position="1188"/>
    </location>
</feature>
<dbReference type="PANTHER" id="PTHR19325">
    <property type="entry name" value="COMPLEMENT COMPONENT-RELATED SUSHI DOMAIN-CONTAINING"/>
    <property type="match status" value="1"/>
</dbReference>
<evidence type="ECO:0000256" key="4">
    <source>
        <dbReference type="ARBA" id="ARBA00023180"/>
    </source>
</evidence>
<dbReference type="Pfam" id="PF00092">
    <property type="entry name" value="VWA"/>
    <property type="match status" value="1"/>
</dbReference>
<dbReference type="InterPro" id="IPR050350">
    <property type="entry name" value="Compl-Cell_Adhes-Reg"/>
</dbReference>
<dbReference type="GO" id="GO:0005576">
    <property type="term" value="C:extracellular region"/>
    <property type="evidence" value="ECO:0007669"/>
    <property type="project" value="InterPro"/>
</dbReference>
<dbReference type="CDD" id="cd00033">
    <property type="entry name" value="CCP"/>
    <property type="match status" value="13"/>
</dbReference>
<feature type="domain" description="Sushi" evidence="8">
    <location>
        <begin position="1258"/>
        <end position="1324"/>
    </location>
</feature>
<keyword evidence="2" id="KW-0677">Repeat</keyword>
<dbReference type="Pfam" id="PF01607">
    <property type="entry name" value="CBM_14"/>
    <property type="match status" value="1"/>
</dbReference>
<feature type="domain" description="Sushi" evidence="8">
    <location>
        <begin position="290"/>
        <end position="356"/>
    </location>
</feature>
<proteinExistence type="predicted"/>
<dbReference type="InterPro" id="IPR002035">
    <property type="entry name" value="VWF_A"/>
</dbReference>
<evidence type="ECO:0000256" key="5">
    <source>
        <dbReference type="PROSITE-ProRule" id="PRU00302"/>
    </source>
</evidence>
<feature type="chain" id="PRO_5030521068" evidence="6">
    <location>
        <begin position="22"/>
        <end position="1993"/>
    </location>
</feature>
<dbReference type="Gene3D" id="2.10.70.10">
    <property type="entry name" value="Complement Module, domain 1"/>
    <property type="match status" value="14"/>
</dbReference>
<feature type="domain" description="VWFA" evidence="7">
    <location>
        <begin position="1619"/>
        <end position="1788"/>
    </location>
</feature>
<feature type="signal peptide" evidence="6">
    <location>
        <begin position="1"/>
        <end position="21"/>
    </location>
</feature>
<dbReference type="SUPFAM" id="SSF57535">
    <property type="entry name" value="Complement control module/SCR domain"/>
    <property type="match status" value="17"/>
</dbReference>
<organism evidence="10">
    <name type="scientific">Timema californicum</name>
    <name type="common">California timema</name>
    <name type="synonym">Walking stick</name>
    <dbReference type="NCBI Taxonomy" id="61474"/>
    <lineage>
        <taxon>Eukaryota</taxon>
        <taxon>Metazoa</taxon>
        <taxon>Ecdysozoa</taxon>
        <taxon>Arthropoda</taxon>
        <taxon>Hexapoda</taxon>
        <taxon>Insecta</taxon>
        <taxon>Pterygota</taxon>
        <taxon>Neoptera</taxon>
        <taxon>Polyneoptera</taxon>
        <taxon>Phasmatodea</taxon>
        <taxon>Timematodea</taxon>
        <taxon>Timematoidea</taxon>
        <taxon>Timematidae</taxon>
        <taxon>Timema</taxon>
    </lineage>
</organism>
<dbReference type="PANTHER" id="PTHR19325:SF560">
    <property type="entry name" value="SUSHI, VON WILLEBRAND FACTOR TYPE A, EGF AND PENTRAXIN DOMAIN-CONTAINING PROTEIN 1"/>
    <property type="match status" value="1"/>
</dbReference>
<keyword evidence="1 5" id="KW-0768">Sushi</keyword>
<name>A0A7R9J5Q3_TIMCA</name>
<evidence type="ECO:0000313" key="10">
    <source>
        <dbReference type="EMBL" id="CAD7572864.1"/>
    </source>
</evidence>
<dbReference type="SUPFAM" id="SSF53300">
    <property type="entry name" value="vWA-like"/>
    <property type="match status" value="1"/>
</dbReference>
<dbReference type="PROSITE" id="PS50234">
    <property type="entry name" value="VWFA"/>
    <property type="match status" value="1"/>
</dbReference>
<feature type="domain" description="Sushi" evidence="8">
    <location>
        <begin position="812"/>
        <end position="878"/>
    </location>
</feature>
<evidence type="ECO:0000256" key="2">
    <source>
        <dbReference type="ARBA" id="ARBA00022737"/>
    </source>
</evidence>
<dbReference type="InterPro" id="IPR035976">
    <property type="entry name" value="Sushi/SCR/CCP_sf"/>
</dbReference>
<evidence type="ECO:0000256" key="6">
    <source>
        <dbReference type="SAM" id="SignalP"/>
    </source>
</evidence>
<dbReference type="CDD" id="cd00198">
    <property type="entry name" value="vWFA"/>
    <property type="match status" value="1"/>
</dbReference>
<feature type="domain" description="Sushi" evidence="8">
    <location>
        <begin position="1190"/>
        <end position="1256"/>
    </location>
</feature>
<dbReference type="GO" id="GO:0032991">
    <property type="term" value="C:protein-containing complex"/>
    <property type="evidence" value="ECO:0007669"/>
    <property type="project" value="UniProtKB-ARBA"/>
</dbReference>
<gene>
    <name evidence="10" type="ORF">TCMB3V08_LOCUS5508</name>
</gene>
<dbReference type="InterPro" id="IPR036508">
    <property type="entry name" value="Chitin-bd_dom_sf"/>
</dbReference>
<keyword evidence="6" id="KW-0732">Signal</keyword>
<dbReference type="Gene3D" id="2.170.140.10">
    <property type="entry name" value="Chitin binding domain"/>
    <property type="match status" value="1"/>
</dbReference>
<dbReference type="PROSITE" id="PS50923">
    <property type="entry name" value="SUSHI"/>
    <property type="match status" value="10"/>
</dbReference>
<comment type="caution">
    <text evidence="5">Lacks conserved residue(s) required for the propagation of feature annotation.</text>
</comment>
<feature type="domain" description="Sushi" evidence="8">
    <location>
        <begin position="744"/>
        <end position="810"/>
    </location>
</feature>
<dbReference type="InterPro" id="IPR002557">
    <property type="entry name" value="Chitin-bd_dom"/>
</dbReference>
<dbReference type="Gene3D" id="3.40.50.410">
    <property type="entry name" value="von Willebrand factor, type A domain"/>
    <property type="match status" value="1"/>
</dbReference>
<evidence type="ECO:0000259" key="9">
    <source>
        <dbReference type="PROSITE" id="PS50940"/>
    </source>
</evidence>
<dbReference type="SMART" id="SM00327">
    <property type="entry name" value="VWA"/>
    <property type="match status" value="1"/>
</dbReference>
<feature type="domain" description="Sushi" evidence="8">
    <location>
        <begin position="1326"/>
        <end position="1392"/>
    </location>
</feature>
<feature type="domain" description="Sushi" evidence="8">
    <location>
        <begin position="154"/>
        <end position="220"/>
    </location>
</feature>
<sequence length="1993" mass="212204">MYVSRVLQFLLFTVWFSNSYASQINDIICPEHDPRANSILIPHPSDCTKYYECSNGVSVLENCPPGLEFNPILFVCDWPNRAGCVHGCAPLIVENGSSWEPYSCVSGKSEFGAECSIQCASGYERSDIVTIQCTTDGWNSTDATDVIPHCKHTQGCAPLSIVEGSSWTPTSCVNGKSDIGTECSIQCDADYERSGSNSIQCTGDGWNSTDGIDFIPSCKQTPGCAPLNIVEGSSWIPTSCVNGKNDIGTECSIQCADDYERSGSVSIQCTGDGWNSTDGIDFIPSCKQTKGCAPLNIDESSSWAPASCGNSKSDIGTECSIQCADGYESSGSVSIQCTTDGWNSTEGLEVIPSCKHTQGCAPLNFDEGSSWAPTSCVSGKNDIGTECSIQCADDYEWSGCVPLNVEVCSSWAPTSCFSGNSDIGTVCSIHCVDGYERCGSVNVQCTAYGWNSTDGLNVIPSCKYIQGCAPLNVEEGSLWIPTSCANGYNEIGTECSIQCVDGYERSGSDSIQCTADGWNSTSGLNVIPICNHIQATSEKSALTSTQKTAKELVTLKSKVQLMDGIALLDSGLDFIPSRNNIQECSNQYAHGYERSGNVSNRCTSDGRKSATGLDVIPSCNHTQTSCVNSISDTGTEYSIQCDDGYENSDGVSIQCTTEGWNSTSGFAIIPSCKLIPGCAPLNIKNSSSWAPTSCVNGYNDYGTEYTIECAGGNERKGSVSIQCTTEDWNSTDGLSGIPSCELIPGCAPLNINIGSSWAPTSCVNGYNDYGTECSIECADGYARRGSISIECTTDGWNSTDGLTVIPSCELIPGCAPLNIKNGSSWAPMSCVNAYNDYGKECSIECAGGYERKGSVSIQCTTDGWNSTNGLSVIPSCELIPGCAPLNINIGSSWEPTSCINGYNDYGTECIIECAGGYERKGSVNIQCTTDGWNSTEGLSVIPSCELIQGCAPLDTNIGSSWAPTSCVNGYNDYGTECSIECADGYARRGSASIQCTTDGWNSTDGFTVIPSCELIPGCAPLDTKNGSSWAPTSCVNGYNDECTIECAGGYERKGSVTIQCTTDGWNSNEGLSVIPSCELIPECSIECADGYARRGSVSIQCTTDGWNNTDGFTVIPSCELIPGCAPLDTKNGSSWAPTSCVNGYNDYGTECTIECAGGYERKGSVTIQCTTDGWNSTDGLSVIPSCELIPGCAPLDTNIGSSWAPTSCVNGYNDYGTECSIECADGYARRGSASIQCTTDGWNSTDGFTVIPSCEIIPGCAPLNIKNGSSWAPTSCVNGYSDYGTECTIECAGGYERKGSVSIQCTTNGWNSNEGLSVIPSCELIPGCAPLNINIGSSWAPVSCVNGYNDYGTECSIECADGYARRGSVSIQCTTDGWNSTDGFTVIPSCELIPGCSPLNINIGSSWAPTSCVNGYNDYGTECSIECADGYERKGSVSIQCTTDGWNSTDGLAFIPSCEPIPGCAPLNTKNDISWSPTSCVNGYNDYGTECSIECPDGYERSEISSIQCTPDGWNSTAGLDVFPSCTLIPGCFPMIIKNGSSWSPTSCVTGYNDIGTDCTIACADGYQRSGSVSVQCTADGWNSTAGINFIPSCKYTAPSCIGEDLKETVELSISNPGNILFVMDQSGSIGRSNYKMGLDFMKNVINGFPLSANRNAGVVLFDSTAVVAIPVNQNSTASFLKGVDGLGYNGGGTDITAALLLASQEINDNGSKRPTLVILITDGISKTDPTTAAQNLKDAGHTLFTIGVTQAVDMSLMEQWASKGIDGSLYYLQVKTYADLKAVGEYFIREGNIGEGKEHRRTITWNRGTGAVNNKLVIGETSGTSRDHHMFTSHEATRKQHSHNATPLMFFSYVFSRREQCVQAGMFVDKTSHTETEKRGTFVPSSNLIKEEDELFQLTLPKTLNLRRLSSCLAKVISIYFTFERHIKSQVYAVMSNSRSGLVKPIIIPLLESEINNGCDKGYCFNYTKGTNTVEFYVSNSRLKSPDKKYYF</sequence>
<dbReference type="PROSITE" id="PS50940">
    <property type="entry name" value="CHIT_BIND_II"/>
    <property type="match status" value="1"/>
</dbReference>
<dbReference type="InterPro" id="IPR000436">
    <property type="entry name" value="Sushi_SCR_CCP_dom"/>
</dbReference>
<feature type="domain" description="Sushi" evidence="8">
    <location>
        <begin position="1394"/>
        <end position="1460"/>
    </location>
</feature>
<dbReference type="SMART" id="SM00032">
    <property type="entry name" value="CCP"/>
    <property type="match status" value="20"/>
</dbReference>
<dbReference type="GO" id="GO:0008061">
    <property type="term" value="F:chitin binding"/>
    <property type="evidence" value="ECO:0007669"/>
    <property type="project" value="InterPro"/>
</dbReference>
<reference evidence="10" key="1">
    <citation type="submission" date="2020-11" db="EMBL/GenBank/DDBJ databases">
        <authorList>
            <person name="Tran Van P."/>
        </authorList>
    </citation>
    <scope>NUCLEOTIDE SEQUENCE</scope>
</reference>
<keyword evidence="4" id="KW-0325">Glycoprotein</keyword>
<evidence type="ECO:0000259" key="7">
    <source>
        <dbReference type="PROSITE" id="PS50234"/>
    </source>
</evidence>
<dbReference type="Pfam" id="PF00084">
    <property type="entry name" value="Sushi"/>
    <property type="match status" value="19"/>
</dbReference>
<dbReference type="EMBL" id="OE181267">
    <property type="protein sequence ID" value="CAD7572864.1"/>
    <property type="molecule type" value="Genomic_DNA"/>
</dbReference>
<dbReference type="InterPro" id="IPR036465">
    <property type="entry name" value="vWFA_dom_sf"/>
</dbReference>
<keyword evidence="3" id="KW-1015">Disulfide bond</keyword>
<dbReference type="SMART" id="SM00494">
    <property type="entry name" value="ChtBD2"/>
    <property type="match status" value="1"/>
</dbReference>
<evidence type="ECO:0000259" key="8">
    <source>
        <dbReference type="PROSITE" id="PS50923"/>
    </source>
</evidence>
<feature type="domain" description="Chitin-binding type-2" evidence="9">
    <location>
        <begin position="26"/>
        <end position="86"/>
    </location>
</feature>